<dbReference type="PANTHER" id="PTHR11206">
    <property type="entry name" value="MULTIDRUG RESISTANCE PROTEIN"/>
    <property type="match status" value="1"/>
</dbReference>
<keyword evidence="3" id="KW-1133">Transmembrane helix</keyword>
<dbReference type="EMBL" id="BRYA01000038">
    <property type="protein sequence ID" value="GMI34075.1"/>
    <property type="molecule type" value="Genomic_DNA"/>
</dbReference>
<dbReference type="AlphaFoldDB" id="A0A9W7G6Q8"/>
<proteinExistence type="inferred from homology"/>
<reference evidence="5" key="1">
    <citation type="journal article" date="2023" name="Commun. Biol.">
        <title>Genome analysis of Parmales, the sister group of diatoms, reveals the evolutionary specialization of diatoms from phago-mixotrophs to photoautotrophs.</title>
        <authorList>
            <person name="Ban H."/>
            <person name="Sato S."/>
            <person name="Yoshikawa S."/>
            <person name="Yamada K."/>
            <person name="Nakamura Y."/>
            <person name="Ichinomiya M."/>
            <person name="Sato N."/>
            <person name="Blanc-Mathieu R."/>
            <person name="Endo H."/>
            <person name="Kuwata A."/>
            <person name="Ogata H."/>
        </authorList>
    </citation>
    <scope>NUCLEOTIDE SEQUENCE [LARGE SCALE GENOMIC DNA]</scope>
</reference>
<dbReference type="GO" id="GO:0015297">
    <property type="term" value="F:antiporter activity"/>
    <property type="evidence" value="ECO:0007669"/>
    <property type="project" value="InterPro"/>
</dbReference>
<accession>A0A9W7G6Q8</accession>
<dbReference type="OrthoDB" id="2126698at2759"/>
<dbReference type="Pfam" id="PF01554">
    <property type="entry name" value="MatE"/>
    <property type="match status" value="3"/>
</dbReference>
<evidence type="ECO:0000313" key="4">
    <source>
        <dbReference type="EMBL" id="GMI34075.1"/>
    </source>
</evidence>
<feature type="transmembrane region" description="Helical" evidence="3">
    <location>
        <begin position="414"/>
        <end position="434"/>
    </location>
</feature>
<evidence type="ECO:0000256" key="1">
    <source>
        <dbReference type="ARBA" id="ARBA00010199"/>
    </source>
</evidence>
<keyword evidence="3" id="KW-0812">Transmembrane</keyword>
<feature type="transmembrane region" description="Helical" evidence="3">
    <location>
        <begin position="171"/>
        <end position="194"/>
    </location>
</feature>
<sequence length="606" mass="64871">MGVCREMMATLAISFPVTCNMLFYRFPWLTSLFFVGRIGKSELAAAALATTIGNVTGLSVVVGLNSALTTLASQAKGAAEARMGQRRDGNEDEDGPLVLTYLTRGLLVHFGFTVPIALAWMSGSVEQALLFIGQDPTLSKNCSEYLKLLGPGLLGHTVMFTLMPWCQAIGMSSAPAICAFIVAMVHIPLNILLIQGMDMGYRGAGVATSITQCLGPFLLYIYIFLTPRGATWTVRSMGGDLPRRFGLCSQFRSACNCSGVAQYLRLALPGLVTISEWWASETAIFLSGHLVPDPEVAISAMTLYQSINSSCFMFAVGFSVAASSRIGGFLGGGLPSQAKHSMKVCAFGAMCLSGLMGSILFFTDHETFPSIFTSDTKVRAATAATIPLLSLYVFADGLQVTLSGVIKGCGLQCIGAPIVVLSYWGLALPLGYYLAFKKGGGTNCEEGWCGVVALTAGMCAGTWLHFLLMLLLVCCVNWKKESEKAMIRVGGAGGKGEGEGGIKNVLFQRIEGGEGKGDEEDGIEMGRPNFDSRGEGGGGREEDFFFAGLTMKSPKSKGYGKLKSMDDEDYDDIEYRGEGQYDADVRDNLTFGIDEEEEEGVVDRLR</sequence>
<dbReference type="InterPro" id="IPR002528">
    <property type="entry name" value="MATE_fam"/>
</dbReference>
<organism evidence="4 5">
    <name type="scientific">Triparma columacea</name>
    <dbReference type="NCBI Taxonomy" id="722753"/>
    <lineage>
        <taxon>Eukaryota</taxon>
        <taxon>Sar</taxon>
        <taxon>Stramenopiles</taxon>
        <taxon>Ochrophyta</taxon>
        <taxon>Bolidophyceae</taxon>
        <taxon>Parmales</taxon>
        <taxon>Triparmaceae</taxon>
        <taxon>Triparma</taxon>
    </lineage>
</organism>
<feature type="transmembrane region" description="Helical" evidence="3">
    <location>
        <begin position="206"/>
        <end position="225"/>
    </location>
</feature>
<dbReference type="GO" id="GO:0016020">
    <property type="term" value="C:membrane"/>
    <property type="evidence" value="ECO:0007669"/>
    <property type="project" value="InterPro"/>
</dbReference>
<feature type="transmembrane region" description="Helical" evidence="3">
    <location>
        <begin position="383"/>
        <end position="402"/>
    </location>
</feature>
<evidence type="ECO:0000256" key="2">
    <source>
        <dbReference type="SAM" id="MobiDB-lite"/>
    </source>
</evidence>
<keyword evidence="3" id="KW-0472">Membrane</keyword>
<comment type="caution">
    <text evidence="4">The sequence shown here is derived from an EMBL/GenBank/DDBJ whole genome shotgun (WGS) entry which is preliminary data.</text>
</comment>
<comment type="similarity">
    <text evidence="1">Belongs to the multi antimicrobial extrusion (MATE) (TC 2.A.66.1) family.</text>
</comment>
<evidence type="ECO:0000256" key="3">
    <source>
        <dbReference type="SAM" id="Phobius"/>
    </source>
</evidence>
<dbReference type="NCBIfam" id="TIGR00797">
    <property type="entry name" value="matE"/>
    <property type="match status" value="1"/>
</dbReference>
<dbReference type="GO" id="GO:0042910">
    <property type="term" value="F:xenobiotic transmembrane transporter activity"/>
    <property type="evidence" value="ECO:0007669"/>
    <property type="project" value="InterPro"/>
</dbReference>
<feature type="transmembrane region" description="Helical" evidence="3">
    <location>
        <begin position="454"/>
        <end position="478"/>
    </location>
</feature>
<dbReference type="Proteomes" id="UP001165065">
    <property type="component" value="Unassembled WGS sequence"/>
</dbReference>
<feature type="transmembrane region" description="Helical" evidence="3">
    <location>
        <begin position="344"/>
        <end position="363"/>
    </location>
</feature>
<keyword evidence="5" id="KW-1185">Reference proteome</keyword>
<evidence type="ECO:0000313" key="5">
    <source>
        <dbReference type="Proteomes" id="UP001165065"/>
    </source>
</evidence>
<protein>
    <recommendedName>
        <fullName evidence="6">Multidrug and toxic compound extrusion protein</fullName>
    </recommendedName>
</protein>
<gene>
    <name evidence="4" type="ORF">TrCOL_g1343</name>
</gene>
<name>A0A9W7G6Q8_9STRA</name>
<evidence type="ECO:0008006" key="6">
    <source>
        <dbReference type="Google" id="ProtNLM"/>
    </source>
</evidence>
<feature type="transmembrane region" description="Helical" evidence="3">
    <location>
        <begin position="7"/>
        <end position="26"/>
    </location>
</feature>
<feature type="region of interest" description="Disordered" evidence="2">
    <location>
        <begin position="514"/>
        <end position="538"/>
    </location>
</feature>